<reference evidence="8" key="1">
    <citation type="submission" date="2023-08" db="EMBL/GenBank/DDBJ databases">
        <title>A de novo genome assembly of Solanum verrucosum Schlechtendal, a Mexican diploid species geographically isolated from the other diploid A-genome species in potato relatives.</title>
        <authorList>
            <person name="Hosaka K."/>
        </authorList>
    </citation>
    <scope>NUCLEOTIDE SEQUENCE</scope>
    <source>
        <tissue evidence="8">Young leaves</tissue>
    </source>
</reference>
<dbReference type="GO" id="GO:0002238">
    <property type="term" value="P:response to molecule of fungal origin"/>
    <property type="evidence" value="ECO:0007669"/>
    <property type="project" value="UniProtKB-ARBA"/>
</dbReference>
<comment type="similarity">
    <text evidence="1 6">Belongs to the iron/ascorbate-dependent oxidoreductase family.</text>
</comment>
<dbReference type="InterPro" id="IPR026992">
    <property type="entry name" value="DIOX_N"/>
</dbReference>
<dbReference type="EMBL" id="CP133620">
    <property type="protein sequence ID" value="WMV47347.1"/>
    <property type="molecule type" value="Genomic_DNA"/>
</dbReference>
<dbReference type="GO" id="GO:0016706">
    <property type="term" value="F:2-oxoglutarate-dependent dioxygenase activity"/>
    <property type="evidence" value="ECO:0007669"/>
    <property type="project" value="UniProtKB-ARBA"/>
</dbReference>
<dbReference type="InterPro" id="IPR027443">
    <property type="entry name" value="IPNS-like_sf"/>
</dbReference>
<keyword evidence="3" id="KW-0847">Vitamin C</keyword>
<keyword evidence="5 6" id="KW-0408">Iron</keyword>
<evidence type="ECO:0000256" key="4">
    <source>
        <dbReference type="ARBA" id="ARBA00023002"/>
    </source>
</evidence>
<sequence>MLEVRRFRHLDDFVRENEGDARARLRLLGFAICWTGFEVFLGSRCSRERGRRRTCGSVGFVSAVISLSRRTLKPTHFQLFIAMANEEEDLKAIMEKHNTKWFNVECVPQCFTFSKEERPGDAPIPICNKIPVIDLGKSQKIETIKQLLQAGQEFGFFQVINHGILENVATQTLSTFEEFFNNMTDEEKVNVASRKGWIFTGSEEEVKNGVHLWRDNIKHPCHPLDKCMQSWPDKPATYREVVGRYVAEIRMLSLTILELICQGLGIESGYFNEQSEVQLLSANNYPACPDPSLTLGILKHFDPSLITIIYQGNVSGLQVLVDGKWMCVEAVPNAFVVNIGNQLEIISNGKLRSVEHRAVTNSKEARTSIAIFVNPTPNSIVEPAKVLLNDSNPPLYKSILYKDFINASKAFGAHTDVIQNDS</sequence>
<evidence type="ECO:0000256" key="1">
    <source>
        <dbReference type="ARBA" id="ARBA00008056"/>
    </source>
</evidence>
<gene>
    <name evidence="8" type="ORF">MTR67_040732</name>
</gene>
<dbReference type="Gene3D" id="2.60.120.330">
    <property type="entry name" value="B-lactam Antibiotic, Isopenicillin N Synthase, Chain"/>
    <property type="match status" value="1"/>
</dbReference>
<dbReference type="Pfam" id="PF14226">
    <property type="entry name" value="DIOX_N"/>
    <property type="match status" value="1"/>
</dbReference>
<evidence type="ECO:0000256" key="3">
    <source>
        <dbReference type="ARBA" id="ARBA00022896"/>
    </source>
</evidence>
<feature type="domain" description="Fe2OG dioxygenase" evidence="7">
    <location>
        <begin position="275"/>
        <end position="375"/>
    </location>
</feature>
<evidence type="ECO:0000256" key="6">
    <source>
        <dbReference type="RuleBase" id="RU003682"/>
    </source>
</evidence>
<dbReference type="InterPro" id="IPR050295">
    <property type="entry name" value="Plant_2OG-oxidoreductases"/>
</dbReference>
<keyword evidence="9" id="KW-1185">Reference proteome</keyword>
<evidence type="ECO:0000256" key="5">
    <source>
        <dbReference type="ARBA" id="ARBA00023004"/>
    </source>
</evidence>
<dbReference type="InterPro" id="IPR005123">
    <property type="entry name" value="Oxoglu/Fe-dep_dioxygenase_dom"/>
</dbReference>
<evidence type="ECO:0000256" key="2">
    <source>
        <dbReference type="ARBA" id="ARBA00022723"/>
    </source>
</evidence>
<organism evidence="8 9">
    <name type="scientific">Solanum verrucosum</name>
    <dbReference type="NCBI Taxonomy" id="315347"/>
    <lineage>
        <taxon>Eukaryota</taxon>
        <taxon>Viridiplantae</taxon>
        <taxon>Streptophyta</taxon>
        <taxon>Embryophyta</taxon>
        <taxon>Tracheophyta</taxon>
        <taxon>Spermatophyta</taxon>
        <taxon>Magnoliopsida</taxon>
        <taxon>eudicotyledons</taxon>
        <taxon>Gunneridae</taxon>
        <taxon>Pentapetalae</taxon>
        <taxon>asterids</taxon>
        <taxon>lamiids</taxon>
        <taxon>Solanales</taxon>
        <taxon>Solanaceae</taxon>
        <taxon>Solanoideae</taxon>
        <taxon>Solaneae</taxon>
        <taxon>Solanum</taxon>
    </lineage>
</organism>
<evidence type="ECO:0000259" key="7">
    <source>
        <dbReference type="PROSITE" id="PS51471"/>
    </source>
</evidence>
<dbReference type="PROSITE" id="PS51471">
    <property type="entry name" value="FE2OG_OXY"/>
    <property type="match status" value="1"/>
</dbReference>
<dbReference type="Proteomes" id="UP001234989">
    <property type="component" value="Chromosome 9"/>
</dbReference>
<dbReference type="PANTHER" id="PTHR47991">
    <property type="entry name" value="OXOGLUTARATE/IRON-DEPENDENT DIOXYGENASE"/>
    <property type="match status" value="1"/>
</dbReference>
<dbReference type="GO" id="GO:0046872">
    <property type="term" value="F:metal ion binding"/>
    <property type="evidence" value="ECO:0007669"/>
    <property type="project" value="UniProtKB-KW"/>
</dbReference>
<proteinExistence type="inferred from homology"/>
<keyword evidence="4 6" id="KW-0560">Oxidoreductase</keyword>
<dbReference type="GO" id="GO:0009805">
    <property type="term" value="P:coumarin biosynthetic process"/>
    <property type="evidence" value="ECO:0007669"/>
    <property type="project" value="UniProtKB-ARBA"/>
</dbReference>
<dbReference type="AlphaFoldDB" id="A0AAF0UJG7"/>
<dbReference type="GO" id="GO:0031418">
    <property type="term" value="F:L-ascorbic acid binding"/>
    <property type="evidence" value="ECO:0007669"/>
    <property type="project" value="UniProtKB-KW"/>
</dbReference>
<dbReference type="InterPro" id="IPR044861">
    <property type="entry name" value="IPNS-like_FE2OG_OXY"/>
</dbReference>
<accession>A0AAF0UJG7</accession>
<evidence type="ECO:0000313" key="8">
    <source>
        <dbReference type="EMBL" id="WMV47347.1"/>
    </source>
</evidence>
<keyword evidence="2 6" id="KW-0479">Metal-binding</keyword>
<protein>
    <recommendedName>
        <fullName evidence="7">Fe2OG dioxygenase domain-containing protein</fullName>
    </recommendedName>
</protein>
<name>A0AAF0UJG7_SOLVR</name>
<dbReference type="Pfam" id="PF03171">
    <property type="entry name" value="2OG-FeII_Oxy"/>
    <property type="match status" value="1"/>
</dbReference>
<dbReference type="SUPFAM" id="SSF51197">
    <property type="entry name" value="Clavaminate synthase-like"/>
    <property type="match status" value="1"/>
</dbReference>
<evidence type="ECO:0000313" key="9">
    <source>
        <dbReference type="Proteomes" id="UP001234989"/>
    </source>
</evidence>